<dbReference type="Gene3D" id="3.30.565.10">
    <property type="entry name" value="Histidine kinase-like ATPase, C-terminal domain"/>
    <property type="match status" value="1"/>
</dbReference>
<dbReference type="SMART" id="SM00086">
    <property type="entry name" value="PAC"/>
    <property type="match status" value="4"/>
</dbReference>
<keyword evidence="8" id="KW-0902">Two-component regulatory system</keyword>
<dbReference type="GO" id="GO:0006355">
    <property type="term" value="P:regulation of DNA-templated transcription"/>
    <property type="evidence" value="ECO:0007669"/>
    <property type="project" value="InterPro"/>
</dbReference>
<evidence type="ECO:0000256" key="10">
    <source>
        <dbReference type="ARBA" id="ARBA00068150"/>
    </source>
</evidence>
<evidence type="ECO:0000256" key="1">
    <source>
        <dbReference type="ARBA" id="ARBA00000085"/>
    </source>
</evidence>
<evidence type="ECO:0000313" key="17">
    <source>
        <dbReference type="EMBL" id="TDT87337.1"/>
    </source>
</evidence>
<comment type="subunit">
    <text evidence="9">At low DSF concentrations, interacts with RpfF.</text>
</comment>
<dbReference type="PANTHER" id="PTHR45339">
    <property type="entry name" value="HYBRID SIGNAL TRANSDUCTION HISTIDINE KINASE J"/>
    <property type="match status" value="1"/>
</dbReference>
<dbReference type="FunFam" id="3.30.565.10:FF:000010">
    <property type="entry name" value="Sensor histidine kinase RcsC"/>
    <property type="match status" value="1"/>
</dbReference>
<dbReference type="GO" id="GO:0005524">
    <property type="term" value="F:ATP binding"/>
    <property type="evidence" value="ECO:0007669"/>
    <property type="project" value="UniProtKB-KW"/>
</dbReference>
<dbReference type="InterPro" id="IPR003594">
    <property type="entry name" value="HATPase_dom"/>
</dbReference>
<keyword evidence="3 11" id="KW-0597">Phosphoprotein</keyword>
<feature type="domain" description="PAS" evidence="14">
    <location>
        <begin position="28"/>
        <end position="94"/>
    </location>
</feature>
<dbReference type="Pfam" id="PF02518">
    <property type="entry name" value="HATPase_c"/>
    <property type="match status" value="1"/>
</dbReference>
<dbReference type="SUPFAM" id="SSF52172">
    <property type="entry name" value="CheY-like"/>
    <property type="match status" value="1"/>
</dbReference>
<dbReference type="RefSeq" id="WP_066799630.1">
    <property type="nucleotide sequence ID" value="NZ_CP014206.1"/>
</dbReference>
<dbReference type="PRINTS" id="PR00344">
    <property type="entry name" value="BCTRLSENSOR"/>
</dbReference>
<feature type="modified residue" description="4-aspartylphosphate" evidence="11">
    <location>
        <position position="953"/>
    </location>
</feature>
<dbReference type="InterPro" id="IPR035965">
    <property type="entry name" value="PAS-like_dom_sf"/>
</dbReference>
<reference evidence="16 18" key="1">
    <citation type="journal article" date="2016" name="Front. Microbiol.">
        <title>Genome Sequence of the Piezophilic, Mesophilic Sulfate-Reducing Bacterium Desulfovibrio indicus J2T.</title>
        <authorList>
            <person name="Cao J."/>
            <person name="Maignien L."/>
            <person name="Shao Z."/>
            <person name="Alain K."/>
            <person name="Jebbar M."/>
        </authorList>
    </citation>
    <scope>NUCLEOTIDE SEQUENCE [LARGE SCALE GENOMIC DNA]</scope>
    <source>
        <strain evidence="16 18">J2</strain>
    </source>
</reference>
<accession>A0A126QJN3</accession>
<dbReference type="Gene3D" id="3.30.450.20">
    <property type="entry name" value="PAS domain"/>
    <property type="match status" value="4"/>
</dbReference>
<dbReference type="CDD" id="cd17546">
    <property type="entry name" value="REC_hyHK_CKI1_RcsC-like"/>
    <property type="match status" value="1"/>
</dbReference>
<dbReference type="SUPFAM" id="SSF55785">
    <property type="entry name" value="PYP-like sensor domain (PAS domain)"/>
    <property type="match status" value="4"/>
</dbReference>
<dbReference type="PANTHER" id="PTHR45339:SF5">
    <property type="entry name" value="HISTIDINE KINASE"/>
    <property type="match status" value="1"/>
</dbReference>
<dbReference type="SUPFAM" id="SSF47384">
    <property type="entry name" value="Homodimeric domain of signal transducing histidine kinase"/>
    <property type="match status" value="1"/>
</dbReference>
<reference evidence="17 19" key="2">
    <citation type="submission" date="2019-03" db="EMBL/GenBank/DDBJ databases">
        <title>Genomic Encyclopedia of Type Strains, Phase IV (KMG-IV): sequencing the most valuable type-strain genomes for metagenomic binning, comparative biology and taxonomic classification.</title>
        <authorList>
            <person name="Goeker M."/>
        </authorList>
    </citation>
    <scope>NUCLEOTIDE SEQUENCE [LARGE SCALE GENOMIC DNA]</scope>
    <source>
        <strain evidence="17 19">DSM 101483</strain>
    </source>
</reference>
<dbReference type="InterPro" id="IPR001789">
    <property type="entry name" value="Sig_transdc_resp-reg_receiver"/>
</dbReference>
<evidence type="ECO:0000259" key="15">
    <source>
        <dbReference type="PROSITE" id="PS50113"/>
    </source>
</evidence>
<name>A0A126QJN3_9BACT</name>
<dbReference type="SUPFAM" id="SSF55874">
    <property type="entry name" value="ATPase domain of HSP90 chaperone/DNA topoisomerase II/histidine kinase"/>
    <property type="match status" value="1"/>
</dbReference>
<dbReference type="InterPro" id="IPR036890">
    <property type="entry name" value="HATPase_C_sf"/>
</dbReference>
<evidence type="ECO:0000313" key="18">
    <source>
        <dbReference type="Proteomes" id="UP000055611"/>
    </source>
</evidence>
<evidence type="ECO:0000313" key="19">
    <source>
        <dbReference type="Proteomes" id="UP000295506"/>
    </source>
</evidence>
<keyword evidence="7" id="KW-0067">ATP-binding</keyword>
<feature type="domain" description="Histidine kinase" evidence="12">
    <location>
        <begin position="660"/>
        <end position="883"/>
    </location>
</feature>
<dbReference type="Pfam" id="PF08448">
    <property type="entry name" value="PAS_4"/>
    <property type="match status" value="1"/>
</dbReference>
<dbReference type="Gene3D" id="1.10.287.130">
    <property type="match status" value="1"/>
</dbReference>
<feature type="domain" description="PAC" evidence="15">
    <location>
        <begin position="473"/>
        <end position="525"/>
    </location>
</feature>
<dbReference type="CDD" id="cd16922">
    <property type="entry name" value="HATPase_EvgS-ArcB-TorS-like"/>
    <property type="match status" value="1"/>
</dbReference>
<dbReference type="SMART" id="SM00388">
    <property type="entry name" value="HisKA"/>
    <property type="match status" value="1"/>
</dbReference>
<dbReference type="PROSITE" id="PS50113">
    <property type="entry name" value="PAC"/>
    <property type="match status" value="3"/>
</dbReference>
<protein>
    <recommendedName>
        <fullName evidence="10">Sensory/regulatory protein RpfC</fullName>
        <ecNumber evidence="2">2.7.13.3</ecNumber>
    </recommendedName>
</protein>
<dbReference type="Pfam" id="PF00512">
    <property type="entry name" value="HisKA"/>
    <property type="match status" value="1"/>
</dbReference>
<evidence type="ECO:0000259" key="14">
    <source>
        <dbReference type="PROSITE" id="PS50112"/>
    </source>
</evidence>
<dbReference type="FunFam" id="1.10.287.130:FF:000002">
    <property type="entry name" value="Two-component osmosensing histidine kinase"/>
    <property type="match status" value="1"/>
</dbReference>
<dbReference type="Proteomes" id="UP000055611">
    <property type="component" value="Chromosome"/>
</dbReference>
<dbReference type="SMART" id="SM00091">
    <property type="entry name" value="PAS"/>
    <property type="match status" value="4"/>
</dbReference>
<dbReference type="CDD" id="cd00082">
    <property type="entry name" value="HisKA"/>
    <property type="match status" value="1"/>
</dbReference>
<evidence type="ECO:0000256" key="9">
    <source>
        <dbReference type="ARBA" id="ARBA00064003"/>
    </source>
</evidence>
<dbReference type="PROSITE" id="PS50109">
    <property type="entry name" value="HIS_KIN"/>
    <property type="match status" value="1"/>
</dbReference>
<dbReference type="Proteomes" id="UP000295506">
    <property type="component" value="Unassembled WGS sequence"/>
</dbReference>
<dbReference type="OrthoDB" id="9797097at2"/>
<proteinExistence type="predicted"/>
<evidence type="ECO:0000256" key="4">
    <source>
        <dbReference type="ARBA" id="ARBA00022679"/>
    </source>
</evidence>
<evidence type="ECO:0000256" key="3">
    <source>
        <dbReference type="ARBA" id="ARBA00022553"/>
    </source>
</evidence>
<dbReference type="EC" id="2.7.13.3" evidence="2"/>
<evidence type="ECO:0000256" key="7">
    <source>
        <dbReference type="ARBA" id="ARBA00022840"/>
    </source>
</evidence>
<organism evidence="17 19">
    <name type="scientific">Pseudodesulfovibrio indicus</name>
    <dbReference type="NCBI Taxonomy" id="1716143"/>
    <lineage>
        <taxon>Bacteria</taxon>
        <taxon>Pseudomonadati</taxon>
        <taxon>Thermodesulfobacteriota</taxon>
        <taxon>Desulfovibrionia</taxon>
        <taxon>Desulfovibrionales</taxon>
        <taxon>Desulfovibrionaceae</taxon>
    </lineage>
</organism>
<dbReference type="Pfam" id="PF00072">
    <property type="entry name" value="Response_reg"/>
    <property type="match status" value="1"/>
</dbReference>
<evidence type="ECO:0000256" key="6">
    <source>
        <dbReference type="ARBA" id="ARBA00022777"/>
    </source>
</evidence>
<keyword evidence="5" id="KW-0547">Nucleotide-binding</keyword>
<dbReference type="SMART" id="SM00448">
    <property type="entry name" value="REC"/>
    <property type="match status" value="1"/>
</dbReference>
<feature type="domain" description="PAC" evidence="15">
    <location>
        <begin position="230"/>
        <end position="282"/>
    </location>
</feature>
<keyword evidence="18" id="KW-1185">Reference proteome</keyword>
<dbReference type="InterPro" id="IPR000700">
    <property type="entry name" value="PAS-assoc_C"/>
</dbReference>
<evidence type="ECO:0000256" key="5">
    <source>
        <dbReference type="ARBA" id="ARBA00022741"/>
    </source>
</evidence>
<feature type="domain" description="PAC" evidence="15">
    <location>
        <begin position="98"/>
        <end position="150"/>
    </location>
</feature>
<evidence type="ECO:0000256" key="8">
    <source>
        <dbReference type="ARBA" id="ARBA00023012"/>
    </source>
</evidence>
<dbReference type="NCBIfam" id="TIGR00229">
    <property type="entry name" value="sensory_box"/>
    <property type="match status" value="4"/>
</dbReference>
<dbReference type="InterPro" id="IPR013656">
    <property type="entry name" value="PAS_4"/>
</dbReference>
<dbReference type="Gene3D" id="3.40.50.2300">
    <property type="match status" value="1"/>
</dbReference>
<dbReference type="InterPro" id="IPR036097">
    <property type="entry name" value="HisK_dim/P_sf"/>
</dbReference>
<sequence>MTANSTEKPDKCADASEPERLDIDPVCLEGIYNALGDGVVNTDHRGYILQTNPAFCALIGREREEVVGRTVLDFTPEEDRSEERSKLLTIINSGESAKEFEKRLVSADGRVLWVKVNVWAYRPSLDAHLRLWGVFRDITGQRTAESLARSHLDKYRFLAENAADIIWTADIDGRYTYVSPSVKRIRGYTPEEVVGRNASDMLEATSLAEFREAWAKARVPANGKAPDASVRMEIRLKVKGGGFIWAETMVRALVDDDGNQVGYLGSTRDITERKRIEERLRTSEQSLRATLNATNDSVALFKPDGKVLAMNENMAKFIDLPKELTKGRNVFEFIPDSLKETVRKVFREALETRRPVTEQVVWSGKILNGAIYPVMDGDEPTAIAVYGRDVTEERFAEEARKKTQEQYRLIVETANEGILGLDADERITYANKIVANFFGCPVEEIIGRELNDFIDQADLEGAPAGSHRIDKRERYERRFLRRDGGEAWGLISATPLMAEDGRLLGAFAMIADITEVKQAHQRLLTILDGISADIYVTDFETNEILFMNAHMQDRYCDSKVGMACHKSIRGLDRRCPNCPKPRLVDDDGHPVGTVISERYYESHKRWHLNHDRAIYWLQGKLVHMHMAADITELKVLTAELEQAKVKAEAASLAKNEFLANMSHEIRTPLNGLLGMLQLLQLTELLPLQRDYLETALNSGRSLLQVLNDILDLSKVESGKLELDEIPFELGEVLDNVVSTFRYPVEERGIRMGWEIDESLPRYFTADKGRLRQILFNLVGNAVKFTESGSIEVRAYPLTSPSGSGKPRLLFEVEDTGIGIPDDKIESIFDPFTQVDGSSTRKYQGTGLGLGIVRRLVRLMGGSIAVDTREGEGTTIFFTIEARHAEPPATIADPHGHQAGFRGLDILVAEDERVNRVVIQRILEKLGHRVECVESGEAAIMLLREKRFDLFLSDIQMPGLDGVATTKVIREELKLDIPVIALTAHAMKGDRDRFLEAGMSGYVAKPFEMGQLKEEIERVGKAAGRTDEP</sequence>
<dbReference type="InterPro" id="IPR013767">
    <property type="entry name" value="PAS_fold"/>
</dbReference>
<evidence type="ECO:0000256" key="11">
    <source>
        <dbReference type="PROSITE-ProRule" id="PRU00169"/>
    </source>
</evidence>
<comment type="catalytic activity">
    <reaction evidence="1">
        <text>ATP + protein L-histidine = ADP + protein N-phospho-L-histidine.</text>
        <dbReference type="EC" id="2.7.13.3"/>
    </reaction>
</comment>
<dbReference type="Pfam" id="PF00989">
    <property type="entry name" value="PAS"/>
    <property type="match status" value="3"/>
</dbReference>
<dbReference type="InterPro" id="IPR001610">
    <property type="entry name" value="PAC"/>
</dbReference>
<dbReference type="SMART" id="SM00387">
    <property type="entry name" value="HATPase_c"/>
    <property type="match status" value="1"/>
</dbReference>
<dbReference type="CDD" id="cd00130">
    <property type="entry name" value="PAS"/>
    <property type="match status" value="4"/>
</dbReference>
<feature type="domain" description="Response regulatory" evidence="13">
    <location>
        <begin position="904"/>
        <end position="1019"/>
    </location>
</feature>
<dbReference type="EMBL" id="CP014206">
    <property type="protein sequence ID" value="AMK09977.1"/>
    <property type="molecule type" value="Genomic_DNA"/>
</dbReference>
<evidence type="ECO:0000259" key="12">
    <source>
        <dbReference type="PROSITE" id="PS50109"/>
    </source>
</evidence>
<dbReference type="AlphaFoldDB" id="A0A126QJN3"/>
<dbReference type="GO" id="GO:0000155">
    <property type="term" value="F:phosphorelay sensor kinase activity"/>
    <property type="evidence" value="ECO:0007669"/>
    <property type="project" value="InterPro"/>
</dbReference>
<dbReference type="InterPro" id="IPR004358">
    <property type="entry name" value="Sig_transdc_His_kin-like_C"/>
</dbReference>
<dbReference type="EMBL" id="SOBK01000008">
    <property type="protein sequence ID" value="TDT87337.1"/>
    <property type="molecule type" value="Genomic_DNA"/>
</dbReference>
<evidence type="ECO:0000256" key="2">
    <source>
        <dbReference type="ARBA" id="ARBA00012438"/>
    </source>
</evidence>
<feature type="domain" description="PAS" evidence="14">
    <location>
        <begin position="403"/>
        <end position="460"/>
    </location>
</feature>
<keyword evidence="4" id="KW-0808">Transferase</keyword>
<dbReference type="PROSITE" id="PS50110">
    <property type="entry name" value="RESPONSE_REGULATORY"/>
    <property type="match status" value="1"/>
</dbReference>
<feature type="domain" description="PAS" evidence="14">
    <location>
        <begin position="151"/>
        <end position="212"/>
    </location>
</feature>
<dbReference type="InterPro" id="IPR003661">
    <property type="entry name" value="HisK_dim/P_dom"/>
</dbReference>
<dbReference type="InterPro" id="IPR011006">
    <property type="entry name" value="CheY-like_superfamily"/>
</dbReference>
<gene>
    <name evidence="16" type="ORF">AWY79_02030</name>
    <name evidence="17" type="ORF">EDC59_1082</name>
</gene>
<dbReference type="PROSITE" id="PS50112">
    <property type="entry name" value="PAS"/>
    <property type="match status" value="4"/>
</dbReference>
<feature type="domain" description="PAS" evidence="14">
    <location>
        <begin position="283"/>
        <end position="353"/>
    </location>
</feature>
<dbReference type="InterPro" id="IPR000014">
    <property type="entry name" value="PAS"/>
</dbReference>
<evidence type="ECO:0000259" key="13">
    <source>
        <dbReference type="PROSITE" id="PS50110"/>
    </source>
</evidence>
<dbReference type="KEGG" id="dej:AWY79_02030"/>
<dbReference type="InterPro" id="IPR005467">
    <property type="entry name" value="His_kinase_dom"/>
</dbReference>
<evidence type="ECO:0000313" key="16">
    <source>
        <dbReference type="EMBL" id="AMK09977.1"/>
    </source>
</evidence>
<keyword evidence="6" id="KW-0418">Kinase</keyword>